<feature type="domain" description="Amidohydrolase-related" evidence="6">
    <location>
        <begin position="41"/>
        <end position="370"/>
    </location>
</feature>
<evidence type="ECO:0000256" key="5">
    <source>
        <dbReference type="PIRNR" id="PIRNR038994"/>
    </source>
</evidence>
<dbReference type="InterPro" id="IPR011059">
    <property type="entry name" value="Metal-dep_hydrolase_composite"/>
</dbReference>
<dbReference type="NCBIfam" id="TIGR00221">
    <property type="entry name" value="nagA"/>
    <property type="match status" value="1"/>
</dbReference>
<keyword evidence="2" id="KW-0479">Metal-binding</keyword>
<accession>A0ABY4GS35</accession>
<name>A0ABY4GS35_9BACI</name>
<keyword evidence="4 5" id="KW-0119">Carbohydrate metabolism</keyword>
<proteinExistence type="inferred from homology"/>
<protein>
    <submittedName>
        <fullName evidence="7">N-acetylglucosamine-6-phosphate deacetylase</fullName>
        <ecNumber evidence="7">3.5.1.25</ecNumber>
    </submittedName>
</protein>
<dbReference type="EMBL" id="CP095071">
    <property type="protein sequence ID" value="UOQ86958.1"/>
    <property type="molecule type" value="Genomic_DNA"/>
</dbReference>
<evidence type="ECO:0000256" key="2">
    <source>
        <dbReference type="ARBA" id="ARBA00022723"/>
    </source>
</evidence>
<organism evidence="7 8">
    <name type="scientific">Gracilibacillus salinarum</name>
    <dbReference type="NCBI Taxonomy" id="2932255"/>
    <lineage>
        <taxon>Bacteria</taxon>
        <taxon>Bacillati</taxon>
        <taxon>Bacillota</taxon>
        <taxon>Bacilli</taxon>
        <taxon>Bacillales</taxon>
        <taxon>Bacillaceae</taxon>
        <taxon>Gracilibacillus</taxon>
    </lineage>
</organism>
<keyword evidence="3 5" id="KW-0378">Hydrolase</keyword>
<evidence type="ECO:0000256" key="1">
    <source>
        <dbReference type="ARBA" id="ARBA00010716"/>
    </source>
</evidence>
<evidence type="ECO:0000256" key="4">
    <source>
        <dbReference type="ARBA" id="ARBA00023277"/>
    </source>
</evidence>
<dbReference type="PIRSF" id="PIRSF038994">
    <property type="entry name" value="NagA"/>
    <property type="match status" value="1"/>
</dbReference>
<evidence type="ECO:0000256" key="3">
    <source>
        <dbReference type="ARBA" id="ARBA00022801"/>
    </source>
</evidence>
<sequence>MITDNRIMKDCFVEIRGDEITWIGNEKKNLDHALYEVKDGFICPGLTDVHIHGVNGFDFMDNQEAFTDIANSLPSYGVTSFLATSRTAAEKDVEQFLRRVKIHQNSPSGGANCLGAHLEGPWISPAYSGVQSKSYIRELTWNDVDTIINPYLKNISVITLAPEEVEKHAILNYLQSNGIHISAGHTNASLEEIGGAIDSGLTQITHTFNAMSPVHHRTPGTAAASLYYDDITCEIIADGIHVNPSMIELLYKVKGQEKMILISDCTGYNDLADGEYFFRGKNLVKAGNKVTLKSGQLAGSAITLDKGLKYIVEQCHIPLEQAVYMATQGPLNAIGQGETRGRIAAGYKADIMILNSDLMVERTIVNGKKVYSRDAC</sequence>
<dbReference type="Gene3D" id="2.30.40.10">
    <property type="entry name" value="Urease, subunit C, domain 1"/>
    <property type="match status" value="1"/>
</dbReference>
<dbReference type="SUPFAM" id="SSF51556">
    <property type="entry name" value="Metallo-dependent hydrolases"/>
    <property type="match status" value="1"/>
</dbReference>
<dbReference type="Proteomes" id="UP000831537">
    <property type="component" value="Chromosome"/>
</dbReference>
<dbReference type="Gene3D" id="3.20.20.140">
    <property type="entry name" value="Metal-dependent hydrolases"/>
    <property type="match status" value="1"/>
</dbReference>
<dbReference type="InterPro" id="IPR006680">
    <property type="entry name" value="Amidohydro-rel"/>
</dbReference>
<dbReference type="InterPro" id="IPR032466">
    <property type="entry name" value="Metal_Hydrolase"/>
</dbReference>
<dbReference type="PANTHER" id="PTHR11113">
    <property type="entry name" value="N-ACETYLGLUCOSAMINE-6-PHOSPHATE DEACETYLASE"/>
    <property type="match status" value="1"/>
</dbReference>
<dbReference type="EC" id="3.5.1.25" evidence="7"/>
<dbReference type="SUPFAM" id="SSF51338">
    <property type="entry name" value="Composite domain of metallo-dependent hydrolases"/>
    <property type="match status" value="1"/>
</dbReference>
<evidence type="ECO:0000259" key="6">
    <source>
        <dbReference type="Pfam" id="PF01979"/>
    </source>
</evidence>
<dbReference type="PANTHER" id="PTHR11113:SF14">
    <property type="entry name" value="N-ACETYLGLUCOSAMINE-6-PHOSPHATE DEACETYLASE"/>
    <property type="match status" value="1"/>
</dbReference>
<dbReference type="InterPro" id="IPR003764">
    <property type="entry name" value="GlcNAc_6-P_deAcase"/>
</dbReference>
<dbReference type="Pfam" id="PF01979">
    <property type="entry name" value="Amidohydro_1"/>
    <property type="match status" value="1"/>
</dbReference>
<evidence type="ECO:0000313" key="7">
    <source>
        <dbReference type="EMBL" id="UOQ86958.1"/>
    </source>
</evidence>
<gene>
    <name evidence="7" type="primary">nagA</name>
    <name evidence="7" type="ORF">MUN87_08785</name>
</gene>
<dbReference type="GO" id="GO:0008448">
    <property type="term" value="F:N-acetylglucosamine-6-phosphate deacetylase activity"/>
    <property type="evidence" value="ECO:0007669"/>
    <property type="project" value="UniProtKB-EC"/>
</dbReference>
<reference evidence="7 8" key="1">
    <citation type="submission" date="2022-04" db="EMBL/GenBank/DDBJ databases">
        <title>Gracilibacillus sp. isolated from saltern.</title>
        <authorList>
            <person name="Won M."/>
            <person name="Lee C.-M."/>
            <person name="Woen H.-Y."/>
            <person name="Kwon S.-W."/>
        </authorList>
    </citation>
    <scope>NUCLEOTIDE SEQUENCE [LARGE SCALE GENOMIC DNA]</scope>
    <source>
        <strain evidence="7 8">SSPM10-3</strain>
    </source>
</reference>
<evidence type="ECO:0000313" key="8">
    <source>
        <dbReference type="Proteomes" id="UP000831537"/>
    </source>
</evidence>
<comment type="similarity">
    <text evidence="1 5">Belongs to the metallo-dependent hydrolases superfamily. NagA family.</text>
</comment>
<keyword evidence="8" id="KW-1185">Reference proteome</keyword>